<accession>A0A9W8AAI5</accession>
<keyword evidence="3" id="KW-1185">Reference proteome</keyword>
<dbReference type="Proteomes" id="UP001150569">
    <property type="component" value="Unassembled WGS sequence"/>
</dbReference>
<dbReference type="AlphaFoldDB" id="A0A9W8AAI5"/>
<sequence length="325" mass="34684">MSVAYHYLSNVLHFVARSPNTPVSPSFTETVAWQAPRSPRQEKCALTVLKGISALSGNTVSHAGQGSTSPVVPKFSPATPRPTPCEATTAPLPTPGLLTGGQTLSSVECSAASVIPLRNFSAVHLAASPVSSSTINGSVEVSETARDTPIRCNQTPSLQSGRLLIRTTRTRRGLPRRREHSAPAALLSASFERVPIEPLLSDYQPRPFLTNGRAPWELASSLPSLCCDGDDLHTPRTCLGFQSPSTAFFTSADDPAEASLSQGSDGAGPSVDAQEDTPFYVTIYNVRPRLSDEQMAYCLLATASQMSAAGNLDVYMRNTESYTVW</sequence>
<evidence type="ECO:0000256" key="1">
    <source>
        <dbReference type="SAM" id="MobiDB-lite"/>
    </source>
</evidence>
<feature type="compositionally biased region" description="Polar residues" evidence="1">
    <location>
        <begin position="59"/>
        <end position="70"/>
    </location>
</feature>
<dbReference type="EMBL" id="JANBPT010000141">
    <property type="protein sequence ID" value="KAJ1926974.1"/>
    <property type="molecule type" value="Genomic_DNA"/>
</dbReference>
<reference evidence="2" key="1">
    <citation type="submission" date="2022-07" db="EMBL/GenBank/DDBJ databases">
        <title>Phylogenomic reconstructions and comparative analyses of Kickxellomycotina fungi.</title>
        <authorList>
            <person name="Reynolds N.K."/>
            <person name="Stajich J.E."/>
            <person name="Barry K."/>
            <person name="Grigoriev I.V."/>
            <person name="Crous P."/>
            <person name="Smith M.E."/>
        </authorList>
    </citation>
    <scope>NUCLEOTIDE SEQUENCE</scope>
    <source>
        <strain evidence="2">RSA 861</strain>
    </source>
</reference>
<evidence type="ECO:0000313" key="2">
    <source>
        <dbReference type="EMBL" id="KAJ1926974.1"/>
    </source>
</evidence>
<feature type="region of interest" description="Disordered" evidence="1">
    <location>
        <begin position="59"/>
        <end position="93"/>
    </location>
</feature>
<evidence type="ECO:0000313" key="3">
    <source>
        <dbReference type="Proteomes" id="UP001150569"/>
    </source>
</evidence>
<name>A0A9W8AAI5_9FUNG</name>
<protein>
    <submittedName>
        <fullName evidence="2">Uncharacterized protein</fullName>
    </submittedName>
</protein>
<organism evidence="2 3">
    <name type="scientific">Tieghemiomyces parasiticus</name>
    <dbReference type="NCBI Taxonomy" id="78921"/>
    <lineage>
        <taxon>Eukaryota</taxon>
        <taxon>Fungi</taxon>
        <taxon>Fungi incertae sedis</taxon>
        <taxon>Zoopagomycota</taxon>
        <taxon>Kickxellomycotina</taxon>
        <taxon>Dimargaritomycetes</taxon>
        <taxon>Dimargaritales</taxon>
        <taxon>Dimargaritaceae</taxon>
        <taxon>Tieghemiomyces</taxon>
    </lineage>
</organism>
<proteinExistence type="predicted"/>
<gene>
    <name evidence="2" type="ORF">IWQ60_003344</name>
</gene>
<dbReference type="OrthoDB" id="5643423at2759"/>
<comment type="caution">
    <text evidence="2">The sequence shown here is derived from an EMBL/GenBank/DDBJ whole genome shotgun (WGS) entry which is preliminary data.</text>
</comment>